<dbReference type="InterPro" id="IPR000868">
    <property type="entry name" value="Isochorismatase-like_dom"/>
</dbReference>
<feature type="domain" description="Isochorismatase-like" evidence="3">
    <location>
        <begin position="41"/>
        <end position="217"/>
    </location>
</feature>
<dbReference type="PANTHER" id="PTHR43540">
    <property type="entry name" value="PEROXYUREIDOACRYLATE/UREIDOACRYLATE AMIDOHYDROLASE-RELATED"/>
    <property type="match status" value="1"/>
</dbReference>
<dbReference type="EMBL" id="RYZZ01000030">
    <property type="protein sequence ID" value="RUQ27064.1"/>
    <property type="molecule type" value="Genomic_DNA"/>
</dbReference>
<dbReference type="Gene3D" id="3.40.50.850">
    <property type="entry name" value="Isochorismatase-like"/>
    <property type="match status" value="1"/>
</dbReference>
<comment type="caution">
    <text evidence="4">The sequence shown here is derived from an EMBL/GenBank/DDBJ whole genome shotgun (WGS) entry which is preliminary data.</text>
</comment>
<sequence>MQIKILEVLWRDILVTNSKDDELFFKDRGFGKLLGFGKNPCLVVVDIITGFTDPAMPMGSDLSSQIVQVNKLLDKMHSLNLPVIFTTISYDDEALSDSGIWFKKMEGLKTLKSGTEAVKVDNRLNFRKGDGLIIKKYASAFFGTDLTSRLNANNIDTVIIVGCTTCGCVRATAVDALQYGYSPIVVEDAVGDRSAASHEQSLFDLQQKYADVLKTDEVIATVSSKYGSTVK</sequence>
<dbReference type="InterPro" id="IPR036380">
    <property type="entry name" value="Isochorismatase-like_sf"/>
</dbReference>
<reference evidence="4 5" key="1">
    <citation type="submission" date="2018-12" db="EMBL/GenBank/DDBJ databases">
        <title>Bacillus chawlae sp. nov., Bacillus glennii sp. nov., and Bacillus saganii sp. nov. Isolated from the Vehicle Assembly Building at Kennedy Space Center where the Viking Spacecraft were Assembled.</title>
        <authorList>
            <person name="Seuylemezian A."/>
            <person name="Vaishampayan P."/>
        </authorList>
    </citation>
    <scope>NUCLEOTIDE SEQUENCE [LARGE SCALE GENOMIC DNA]</scope>
    <source>
        <strain evidence="4 5">L5</strain>
    </source>
</reference>
<proteinExistence type="inferred from homology"/>
<evidence type="ECO:0000256" key="2">
    <source>
        <dbReference type="ARBA" id="ARBA00022801"/>
    </source>
</evidence>
<dbReference type="OrthoDB" id="9785724at2"/>
<name>A0A3S0V8Q8_9BACI</name>
<keyword evidence="5" id="KW-1185">Reference proteome</keyword>
<dbReference type="GO" id="GO:0016787">
    <property type="term" value="F:hydrolase activity"/>
    <property type="evidence" value="ECO:0007669"/>
    <property type="project" value="UniProtKB-KW"/>
</dbReference>
<dbReference type="Pfam" id="PF00857">
    <property type="entry name" value="Isochorismatase"/>
    <property type="match status" value="1"/>
</dbReference>
<organism evidence="4 5">
    <name type="scientific">Peribacillus cavernae</name>
    <dbReference type="NCBI Taxonomy" id="1674310"/>
    <lineage>
        <taxon>Bacteria</taxon>
        <taxon>Bacillati</taxon>
        <taxon>Bacillota</taxon>
        <taxon>Bacilli</taxon>
        <taxon>Bacillales</taxon>
        <taxon>Bacillaceae</taxon>
        <taxon>Peribacillus</taxon>
    </lineage>
</organism>
<dbReference type="Proteomes" id="UP000267430">
    <property type="component" value="Unassembled WGS sequence"/>
</dbReference>
<gene>
    <name evidence="4" type="ORF">ELQ35_17040</name>
</gene>
<evidence type="ECO:0000256" key="1">
    <source>
        <dbReference type="ARBA" id="ARBA00006336"/>
    </source>
</evidence>
<protein>
    <submittedName>
        <fullName evidence="4">Isochorismatase family protein</fullName>
    </submittedName>
</protein>
<dbReference type="PANTHER" id="PTHR43540:SF1">
    <property type="entry name" value="ISOCHORISMATASE HYDROLASE"/>
    <property type="match status" value="1"/>
</dbReference>
<evidence type="ECO:0000313" key="4">
    <source>
        <dbReference type="EMBL" id="RUQ27064.1"/>
    </source>
</evidence>
<evidence type="ECO:0000313" key="5">
    <source>
        <dbReference type="Proteomes" id="UP000267430"/>
    </source>
</evidence>
<comment type="similarity">
    <text evidence="1">Belongs to the isochorismatase family.</text>
</comment>
<dbReference type="AlphaFoldDB" id="A0A3S0V8Q8"/>
<keyword evidence="2" id="KW-0378">Hydrolase</keyword>
<dbReference type="InterPro" id="IPR050272">
    <property type="entry name" value="Isochorismatase-like_hydrls"/>
</dbReference>
<dbReference type="SUPFAM" id="SSF52499">
    <property type="entry name" value="Isochorismatase-like hydrolases"/>
    <property type="match status" value="1"/>
</dbReference>
<accession>A0A3S0V8Q8</accession>
<evidence type="ECO:0000259" key="3">
    <source>
        <dbReference type="Pfam" id="PF00857"/>
    </source>
</evidence>